<dbReference type="EMBL" id="LAZR01045730">
    <property type="protein sequence ID" value="KKK98176.1"/>
    <property type="molecule type" value="Genomic_DNA"/>
</dbReference>
<dbReference type="AlphaFoldDB" id="A0A0F9CNG9"/>
<reference evidence="1" key="1">
    <citation type="journal article" date="2015" name="Nature">
        <title>Complex archaea that bridge the gap between prokaryotes and eukaryotes.</title>
        <authorList>
            <person name="Spang A."/>
            <person name="Saw J.H."/>
            <person name="Jorgensen S.L."/>
            <person name="Zaremba-Niedzwiedzka K."/>
            <person name="Martijn J."/>
            <person name="Lind A.E."/>
            <person name="van Eijk R."/>
            <person name="Schleper C."/>
            <person name="Guy L."/>
            <person name="Ettema T.J."/>
        </authorList>
    </citation>
    <scope>NUCLEOTIDE SEQUENCE</scope>
</reference>
<evidence type="ECO:0000313" key="1">
    <source>
        <dbReference type="EMBL" id="KKK98176.1"/>
    </source>
</evidence>
<comment type="caution">
    <text evidence="1">The sequence shown here is derived from an EMBL/GenBank/DDBJ whole genome shotgun (WGS) entry which is preliminary data.</text>
</comment>
<protein>
    <submittedName>
        <fullName evidence="1">Uncharacterized protein</fullName>
    </submittedName>
</protein>
<proteinExistence type="predicted"/>
<sequence>MYPQKRFVGVETIDDYLNRQNYKVSRLLTEVSSDTIIATNNLLDKGWWQFEFIIQDDNINNFINYGFKLNIYNDVCYSSRILNEIDSSDLINWVYERERENFISITSDGVSSGYIGRRIRYESKSGEYLIRGEIYYYTITQYNIDTNEQYSIRQFSDIIYT</sequence>
<gene>
    <name evidence="1" type="ORF">LCGC14_2645360</name>
</gene>
<accession>A0A0F9CNG9</accession>
<organism evidence="1">
    <name type="scientific">marine sediment metagenome</name>
    <dbReference type="NCBI Taxonomy" id="412755"/>
    <lineage>
        <taxon>unclassified sequences</taxon>
        <taxon>metagenomes</taxon>
        <taxon>ecological metagenomes</taxon>
    </lineage>
</organism>
<name>A0A0F9CNG9_9ZZZZ</name>